<organism evidence="1">
    <name type="scientific">marine sediment metagenome</name>
    <dbReference type="NCBI Taxonomy" id="412755"/>
    <lineage>
        <taxon>unclassified sequences</taxon>
        <taxon>metagenomes</taxon>
        <taxon>ecological metagenomes</taxon>
    </lineage>
</organism>
<name>A0A0F9JMV2_9ZZZZ</name>
<accession>A0A0F9JMV2</accession>
<evidence type="ECO:0000313" key="1">
    <source>
        <dbReference type="EMBL" id="KKM07036.1"/>
    </source>
</evidence>
<comment type="caution">
    <text evidence="1">The sequence shown here is derived from an EMBL/GenBank/DDBJ whole genome shotgun (WGS) entry which is preliminary data.</text>
</comment>
<sequence length="102" mass="11800">MRAGLPDNWNERFKSELSNIKLPDGADFYTTPSHGYLRVDTRIHHANVSEYDYQDGPHYVLLEEDCSLTMWLAETGLIPTEKYTLKMMEEIPRQPAYGCMVS</sequence>
<gene>
    <name evidence="1" type="ORF">LCGC14_1737900</name>
</gene>
<dbReference type="AlphaFoldDB" id="A0A0F9JMV2"/>
<dbReference type="EMBL" id="LAZR01015860">
    <property type="protein sequence ID" value="KKM07036.1"/>
    <property type="molecule type" value="Genomic_DNA"/>
</dbReference>
<reference evidence="1" key="1">
    <citation type="journal article" date="2015" name="Nature">
        <title>Complex archaea that bridge the gap between prokaryotes and eukaryotes.</title>
        <authorList>
            <person name="Spang A."/>
            <person name="Saw J.H."/>
            <person name="Jorgensen S.L."/>
            <person name="Zaremba-Niedzwiedzka K."/>
            <person name="Martijn J."/>
            <person name="Lind A.E."/>
            <person name="van Eijk R."/>
            <person name="Schleper C."/>
            <person name="Guy L."/>
            <person name="Ettema T.J."/>
        </authorList>
    </citation>
    <scope>NUCLEOTIDE SEQUENCE</scope>
</reference>
<proteinExistence type="predicted"/>
<protein>
    <submittedName>
        <fullName evidence="1">Uncharacterized protein</fullName>
    </submittedName>
</protein>